<feature type="region of interest" description="Disordered" evidence="1">
    <location>
        <begin position="690"/>
        <end position="720"/>
    </location>
</feature>
<feature type="region of interest" description="Disordered" evidence="1">
    <location>
        <begin position="362"/>
        <end position="422"/>
    </location>
</feature>
<dbReference type="InParanoid" id="A0A482X1K5"/>
<feature type="region of interest" description="Disordered" evidence="1">
    <location>
        <begin position="1066"/>
        <end position="1155"/>
    </location>
</feature>
<name>A0A482X1K5_LAOST</name>
<feature type="compositionally biased region" description="Basic and acidic residues" evidence="1">
    <location>
        <begin position="1080"/>
        <end position="1091"/>
    </location>
</feature>
<evidence type="ECO:0000256" key="1">
    <source>
        <dbReference type="SAM" id="MobiDB-lite"/>
    </source>
</evidence>
<accession>A0A482X1K5</accession>
<feature type="compositionally biased region" description="Basic and acidic residues" evidence="1">
    <location>
        <begin position="406"/>
        <end position="418"/>
    </location>
</feature>
<feature type="compositionally biased region" description="Polar residues" evidence="1">
    <location>
        <begin position="1066"/>
        <end position="1079"/>
    </location>
</feature>
<gene>
    <name evidence="2" type="ORF">LSTR_LSTR003418</name>
</gene>
<feature type="compositionally biased region" description="Basic and acidic residues" evidence="1">
    <location>
        <begin position="1100"/>
        <end position="1118"/>
    </location>
</feature>
<feature type="compositionally biased region" description="Basic and acidic residues" evidence="1">
    <location>
        <begin position="699"/>
        <end position="720"/>
    </location>
</feature>
<feature type="region of interest" description="Disordered" evidence="1">
    <location>
        <begin position="54"/>
        <end position="77"/>
    </location>
</feature>
<feature type="region of interest" description="Disordered" evidence="1">
    <location>
        <begin position="1023"/>
        <end position="1047"/>
    </location>
</feature>
<keyword evidence="3" id="KW-1185">Reference proteome</keyword>
<feature type="region of interest" description="Disordered" evidence="1">
    <location>
        <begin position="740"/>
        <end position="762"/>
    </location>
</feature>
<dbReference type="Proteomes" id="UP000291343">
    <property type="component" value="Unassembled WGS sequence"/>
</dbReference>
<feature type="compositionally biased region" description="Basic and acidic residues" evidence="1">
    <location>
        <begin position="748"/>
        <end position="762"/>
    </location>
</feature>
<evidence type="ECO:0000313" key="2">
    <source>
        <dbReference type="EMBL" id="RZF39757.1"/>
    </source>
</evidence>
<sequence length="1155" mass="132583">MESVLEKSSNAERLFHKHFKNRDNHENISDIIRKRLEIHPVSHLDHFKKLELPRSQEQKEVKKHSNQNSKFYNRNQTSSFNRVHDNEDVETNMVCRPNKNKEMTVRKKIDLLQNSRRIISAMANSQSIMSDNKLSKSDCVNYFKCNRTFVRDRDGKNQRVPNKFESCERDDSSIQSDMNNVCPKSSNKVEKVDSCIRYDDNQGQHGVYDSFDQKKTYFNSSLSKEESVIGKDAVLKNAVPSVKQLPSLENSKPNCLLKDESVIIQKSDGETFETNNSYENRIMIDPILCSENDKKIITEPVPVGDKICNKISIGFDEKSPSFGNDIQQVVRKPFLENSSDVSQEKVNHQNKELLVESVKALNLNNENEKQNNNTKISNTRSNEETLHDDKPREESHSLNSEQTSENIDKKERSNKPSEEISENSSEYLLDLMKFISGSKDQFSNLQKKLKIFGLHEEAKTLEVFSKSINQSLEQTMLDDVSLYLLGLQKRVLNYCLDNRSIGKQSNTIQNIITTTDNVLSVLDKYLVKPEINKNVTISKYFDECVTCSDSTHNTNEYSEDVSQEIDCRGKEDLIEGDEIEDTNCIDIEKNQLNTPNSLSNDVKGYDIEEFTKHSVSGIENDHNMRKINDQSEIVISNDRESLPQEGNTFVSGNDDALFNVDENGQILNNNLNRKTVSKYRNNLVGGLQSSTVESLSTHNNDKTLQDVDVKEHSNRDDNNREVFLNSEKCDNSLLLTEQRGSLIDESNDESKGPLKDSHKRELNLDPGRVSKLQNKKNLKAKPFLHPNYWKNHANSYHTVRGFPWVVGKKCLIENIKEADWKSKNNDILVTTEKSIEIQDSQDCGDRNGDVKQHGELARKLNLGNQGIRRFNTSSISNNFSNSGNKKCELKFLENSEYCKVKYSTSKRNYSTDQEETEIDLPKLERAKKKLSVRELFPEKKKPFIQTESKSEKEDIKLEVVGKKIIPQELPIEDERITQKEHERIREKYERISENVLVETAEEFLPSKSGISVDGVENFGKQTRTSDVFKGDGSEQFSKENERNLDKKLHEKTEEIILDGFGLSKSSSISENSAQTSKLETLNKDDSSERTKSYVGTSLELENHTEKVEDKNKPGKYDKAPIGFVQSPQNKHFHRSKENSKNFPNIRQRIDNYEEI</sequence>
<evidence type="ECO:0000313" key="3">
    <source>
        <dbReference type="Proteomes" id="UP000291343"/>
    </source>
</evidence>
<comment type="caution">
    <text evidence="2">The sequence shown here is derived from an EMBL/GenBank/DDBJ whole genome shotgun (WGS) entry which is preliminary data.</text>
</comment>
<feature type="compositionally biased region" description="Basic and acidic residues" evidence="1">
    <location>
        <begin position="381"/>
        <end position="396"/>
    </location>
</feature>
<feature type="compositionally biased region" description="Basic and acidic residues" evidence="1">
    <location>
        <begin position="1026"/>
        <end position="1047"/>
    </location>
</feature>
<reference evidence="2 3" key="1">
    <citation type="journal article" date="2017" name="Gigascience">
        <title>Genome sequence of the small brown planthopper, Laodelphax striatellus.</title>
        <authorList>
            <person name="Zhu J."/>
            <person name="Jiang F."/>
            <person name="Wang X."/>
            <person name="Yang P."/>
            <person name="Bao Y."/>
            <person name="Zhao W."/>
            <person name="Wang W."/>
            <person name="Lu H."/>
            <person name="Wang Q."/>
            <person name="Cui N."/>
            <person name="Li J."/>
            <person name="Chen X."/>
            <person name="Luo L."/>
            <person name="Yu J."/>
            <person name="Kang L."/>
            <person name="Cui F."/>
        </authorList>
    </citation>
    <scope>NUCLEOTIDE SEQUENCE [LARGE SCALE GENOMIC DNA]</scope>
    <source>
        <strain evidence="2">Lst14</strain>
    </source>
</reference>
<organism evidence="2 3">
    <name type="scientific">Laodelphax striatellus</name>
    <name type="common">Small brown planthopper</name>
    <name type="synonym">Delphax striatella</name>
    <dbReference type="NCBI Taxonomy" id="195883"/>
    <lineage>
        <taxon>Eukaryota</taxon>
        <taxon>Metazoa</taxon>
        <taxon>Ecdysozoa</taxon>
        <taxon>Arthropoda</taxon>
        <taxon>Hexapoda</taxon>
        <taxon>Insecta</taxon>
        <taxon>Pterygota</taxon>
        <taxon>Neoptera</taxon>
        <taxon>Paraneoptera</taxon>
        <taxon>Hemiptera</taxon>
        <taxon>Auchenorrhyncha</taxon>
        <taxon>Fulgoroidea</taxon>
        <taxon>Delphacidae</taxon>
        <taxon>Criomorphinae</taxon>
        <taxon>Laodelphax</taxon>
    </lineage>
</organism>
<dbReference type="AlphaFoldDB" id="A0A482X1K5"/>
<protein>
    <submittedName>
        <fullName evidence="2">Uncharacterized protein</fullName>
    </submittedName>
</protein>
<feature type="compositionally biased region" description="Polar residues" evidence="1">
    <location>
        <begin position="66"/>
        <end position="77"/>
    </location>
</feature>
<dbReference type="EMBL" id="QKKF02019605">
    <property type="protein sequence ID" value="RZF39757.1"/>
    <property type="molecule type" value="Genomic_DNA"/>
</dbReference>
<proteinExistence type="predicted"/>
<feature type="compositionally biased region" description="Low complexity" evidence="1">
    <location>
        <begin position="362"/>
        <end position="373"/>
    </location>
</feature>